<feature type="transmembrane region" description="Helical" evidence="1">
    <location>
        <begin position="243"/>
        <end position="264"/>
    </location>
</feature>
<feature type="transmembrane region" description="Helical" evidence="1">
    <location>
        <begin position="183"/>
        <end position="201"/>
    </location>
</feature>
<evidence type="ECO:0000256" key="1">
    <source>
        <dbReference type="SAM" id="Phobius"/>
    </source>
</evidence>
<dbReference type="Proteomes" id="UP000070544">
    <property type="component" value="Unassembled WGS sequence"/>
</dbReference>
<keyword evidence="1" id="KW-1133">Transmembrane helix</keyword>
<dbReference type="AlphaFoldDB" id="A0A138ZXU3"/>
<feature type="transmembrane region" description="Helical" evidence="1">
    <location>
        <begin position="213"/>
        <end position="231"/>
    </location>
</feature>
<feature type="transmembrane region" description="Helical" evidence="1">
    <location>
        <begin position="17"/>
        <end position="38"/>
    </location>
</feature>
<keyword evidence="3" id="KW-1185">Reference proteome</keyword>
<feature type="transmembrane region" description="Helical" evidence="1">
    <location>
        <begin position="141"/>
        <end position="163"/>
    </location>
</feature>
<feature type="transmembrane region" description="Helical" evidence="1">
    <location>
        <begin position="50"/>
        <end position="72"/>
    </location>
</feature>
<dbReference type="EMBL" id="KQ965870">
    <property type="protein sequence ID" value="KXS09332.1"/>
    <property type="molecule type" value="Genomic_DNA"/>
</dbReference>
<keyword evidence="1" id="KW-0812">Transmembrane</keyword>
<evidence type="ECO:0000313" key="3">
    <source>
        <dbReference type="Proteomes" id="UP000070544"/>
    </source>
</evidence>
<organism evidence="2 3">
    <name type="scientific">Gonapodya prolifera (strain JEL478)</name>
    <name type="common">Monoblepharis prolifera</name>
    <dbReference type="NCBI Taxonomy" id="1344416"/>
    <lineage>
        <taxon>Eukaryota</taxon>
        <taxon>Fungi</taxon>
        <taxon>Fungi incertae sedis</taxon>
        <taxon>Chytridiomycota</taxon>
        <taxon>Chytridiomycota incertae sedis</taxon>
        <taxon>Monoblepharidomycetes</taxon>
        <taxon>Monoblepharidales</taxon>
        <taxon>Gonapodyaceae</taxon>
        <taxon>Gonapodya</taxon>
    </lineage>
</organism>
<name>A0A138ZXU3_GONPJ</name>
<proteinExistence type="predicted"/>
<keyword evidence="1" id="KW-0472">Membrane</keyword>
<protein>
    <submittedName>
        <fullName evidence="2">Uncharacterized protein</fullName>
    </submittedName>
</protein>
<sequence>MEAVELWYIGQCNPSCILSWILFEIVWLGCLAGFLLMWPTWTIQIRSPAMTVAHSFAVQTGVIAILLLEIRLREPYCFLPFFMLHWATAAIAVCILARAGGTILRYADNQNSIGFIDETSSIAHAARLIIIQKRAWLERKALWKLFAVMLVGVTILLCVPTLVLAPSDSMCDQGSGPYYFPRVLLAVNAFAICPFFVAVLRSIRDGKRMATEYIAEQVALALFMALYGVTIQIRPNLPDTFPSIVPVTLYGILASIILSGYPAYRAWTVRWRNLRMLKHDKGMSLQNLVTGHQLGEGLWKDFRDFAGRDLCGENVLFCEAYEDLLKQVFKATGRTEVKKRGLAESLRSYSPQSTRDGVLHM</sequence>
<gene>
    <name evidence="2" type="ORF">M427DRAFT_64302</name>
</gene>
<feature type="transmembrane region" description="Helical" evidence="1">
    <location>
        <begin position="78"/>
        <end position="97"/>
    </location>
</feature>
<evidence type="ECO:0000313" key="2">
    <source>
        <dbReference type="EMBL" id="KXS09332.1"/>
    </source>
</evidence>
<accession>A0A138ZXU3</accession>
<reference evidence="2 3" key="1">
    <citation type="journal article" date="2015" name="Genome Biol. Evol.">
        <title>Phylogenomic analyses indicate that early fungi evolved digesting cell walls of algal ancestors of land plants.</title>
        <authorList>
            <person name="Chang Y."/>
            <person name="Wang S."/>
            <person name="Sekimoto S."/>
            <person name="Aerts A.L."/>
            <person name="Choi C."/>
            <person name="Clum A."/>
            <person name="LaButti K.M."/>
            <person name="Lindquist E.A."/>
            <person name="Yee Ngan C."/>
            <person name="Ohm R.A."/>
            <person name="Salamov A.A."/>
            <person name="Grigoriev I.V."/>
            <person name="Spatafora J.W."/>
            <person name="Berbee M.L."/>
        </authorList>
    </citation>
    <scope>NUCLEOTIDE SEQUENCE [LARGE SCALE GENOMIC DNA]</scope>
    <source>
        <strain evidence="2 3">JEL478</strain>
    </source>
</reference>